<proteinExistence type="predicted"/>
<dbReference type="Proteomes" id="UP000202749">
    <property type="component" value="Segment"/>
</dbReference>
<dbReference type="RefSeq" id="YP_009195502.1">
    <property type="nucleotide sequence ID" value="NC_028762.1"/>
</dbReference>
<organism evidence="1 2">
    <name type="scientific">Proteus phage vB_PmiM_Pm5461</name>
    <dbReference type="NCBI Taxonomy" id="1636250"/>
    <lineage>
        <taxon>Viruses</taxon>
        <taxon>Duplodnaviria</taxon>
        <taxon>Heunggongvirae</taxon>
        <taxon>Uroviricota</taxon>
        <taxon>Caudoviricetes</taxon>
        <taxon>Pantevenvirales</taxon>
        <taxon>Straboviridae</taxon>
        <taxon>Bragavirus</taxon>
        <taxon>Bragavirus pm5461</taxon>
    </lineage>
</organism>
<dbReference type="GeneID" id="26622883"/>
<dbReference type="KEGG" id="vg:26622883"/>
<keyword evidence="2" id="KW-1185">Reference proteome</keyword>
<dbReference type="EMBL" id="KP890823">
    <property type="protein sequence ID" value="AKA61946.1"/>
    <property type="molecule type" value="Genomic_DNA"/>
</dbReference>
<reference evidence="1 2" key="1">
    <citation type="submission" date="2015-03" db="EMBL/GenBank/DDBJ databases">
        <authorList>
            <person name="Melo L.D.R."/>
            <person name="Veiga P."/>
            <person name="Cerca N."/>
            <person name="Kropinski A.M."/>
            <person name="Azeredo J."/>
            <person name="Almeida C."/>
            <person name="Sillankorva S."/>
        </authorList>
    </citation>
    <scope>NUCLEOTIDE SEQUENCE [LARGE SCALE GENOMIC DNA]</scope>
</reference>
<evidence type="ECO:0000313" key="1">
    <source>
        <dbReference type="EMBL" id="AKA61946.1"/>
    </source>
</evidence>
<name>A0A0G2SSI7_9CAUD</name>
<accession>A0A0G2SSI7</accession>
<evidence type="ECO:0000313" key="2">
    <source>
        <dbReference type="Proteomes" id="UP000202749"/>
    </source>
</evidence>
<protein>
    <submittedName>
        <fullName evidence="1">Uncharacterized protein</fullName>
    </submittedName>
</protein>
<gene>
    <name evidence="1" type="ORF">Pm5461_083</name>
</gene>
<sequence>MTLDKFESLSAHEKQIFIDNLQKEVPKLLNYCDMHDWYMYWNEESVKGFQRIGQAFVNWLHSNHLNVYKHYQNIIGHEPKLDIWEQKDPDEVYRFIYNFMVKK</sequence>